<accession>A0A0N8I021</accession>
<keyword evidence="1" id="KW-1133">Transmembrane helix</keyword>
<dbReference type="STRING" id="699431.SY89_01833"/>
<keyword evidence="1" id="KW-0812">Transmembrane</keyword>
<organism evidence="3 4">
    <name type="scientific">Halolamina pelagica</name>
    <dbReference type="NCBI Taxonomy" id="699431"/>
    <lineage>
        <taxon>Archaea</taxon>
        <taxon>Methanobacteriati</taxon>
        <taxon>Methanobacteriota</taxon>
        <taxon>Stenosarchaea group</taxon>
        <taxon>Halobacteria</taxon>
        <taxon>Halobacteriales</taxon>
        <taxon>Haloferacaceae</taxon>
    </lineage>
</organism>
<evidence type="ECO:0000313" key="3">
    <source>
        <dbReference type="EMBL" id="KPN31091.1"/>
    </source>
</evidence>
<dbReference type="InterPro" id="IPR058486">
    <property type="entry name" value="DUF8173"/>
</dbReference>
<dbReference type="AlphaFoldDB" id="A0A0N8I021"/>
<dbReference type="OrthoDB" id="293642at2157"/>
<feature type="transmembrane region" description="Helical" evidence="1">
    <location>
        <begin position="205"/>
        <end position="226"/>
    </location>
</feature>
<name>A0A0N8I021_9EURY</name>
<feature type="transmembrane region" description="Helical" evidence="1">
    <location>
        <begin position="269"/>
        <end position="290"/>
    </location>
</feature>
<evidence type="ECO:0000256" key="1">
    <source>
        <dbReference type="SAM" id="Phobius"/>
    </source>
</evidence>
<dbReference type="EMBL" id="LGUC01000001">
    <property type="protein sequence ID" value="KPN31091.1"/>
    <property type="molecule type" value="Genomic_DNA"/>
</dbReference>
<feature type="transmembrane region" description="Helical" evidence="1">
    <location>
        <begin position="238"/>
        <end position="263"/>
    </location>
</feature>
<dbReference type="Pfam" id="PF26514">
    <property type="entry name" value="DUF8173"/>
    <property type="match status" value="1"/>
</dbReference>
<keyword evidence="4" id="KW-1185">Reference proteome</keyword>
<dbReference type="Proteomes" id="UP000050535">
    <property type="component" value="Unassembled WGS sequence"/>
</dbReference>
<evidence type="ECO:0000259" key="2">
    <source>
        <dbReference type="Pfam" id="PF26514"/>
    </source>
</evidence>
<reference evidence="4" key="1">
    <citation type="submission" date="2013-11" db="EMBL/GenBank/DDBJ databases">
        <authorList>
            <person name="Hoang H.T."/>
            <person name="Killian M.L."/>
            <person name="Madson D.M."/>
            <person name="Arruda P.H.E."/>
            <person name="Sun D."/>
            <person name="Schwartz K.J."/>
            <person name="Yoon K."/>
        </authorList>
    </citation>
    <scope>NUCLEOTIDE SEQUENCE [LARGE SCALE GENOMIC DNA]</scope>
    <source>
        <strain evidence="4">CDK2</strain>
    </source>
</reference>
<comment type="caution">
    <text evidence="3">The sequence shown here is derived from an EMBL/GenBank/DDBJ whole genome shotgun (WGS) entry which is preliminary data.</text>
</comment>
<evidence type="ECO:0000313" key="4">
    <source>
        <dbReference type="Proteomes" id="UP000050535"/>
    </source>
</evidence>
<dbReference type="RefSeq" id="WP_054583828.1">
    <property type="nucleotide sequence ID" value="NZ_LGUC01000001.1"/>
</dbReference>
<keyword evidence="1" id="KW-0472">Membrane</keyword>
<sequence length="361" mass="36174">MIRTDSDRSRRIAALAAVVVVLLSLASGVATAQSTGQVGGTIVVGPNETVDGIQGVAGTIVVRGTVDGDLSGTAGTIRIAESGTVTGNVQGAAGSVIVAGTVEGDVQIGAGSFDLTETGEIGGDLDVGSGSVFVDGTVGGNVKAGGSTVTLGPNADVAGEFRYDAEQFTQSGDASVAGDVVEDKSLRGESSGFGGFSTPSWFDTAFGFVTSLLLGAILLLVFPRFSAGVAARVGGSPIVTFGVGLLTLVGVPILLVLVAVTIVGIPFSLAGFAGFLITLWIASVYGKYAVGSWLLSLTETENRWLALLLGLVGFLLLGLIPVVGGLGEFVATLLGLGALALGLRESYENRDGRSVETTGTD</sequence>
<protein>
    <recommendedName>
        <fullName evidence="2">DUF8173 domain-containing protein</fullName>
    </recommendedName>
</protein>
<proteinExistence type="predicted"/>
<feature type="transmembrane region" description="Helical" evidence="1">
    <location>
        <begin position="302"/>
        <end position="320"/>
    </location>
</feature>
<feature type="domain" description="DUF8173" evidence="2">
    <location>
        <begin position="202"/>
        <end position="340"/>
    </location>
</feature>
<gene>
    <name evidence="3" type="ORF">SY89_01833</name>
</gene>